<dbReference type="AlphaFoldDB" id="A0A8J7AXB3"/>
<comment type="caution">
    <text evidence="1">The sequence shown here is derived from an EMBL/GenBank/DDBJ whole genome shotgun (WGS) entry which is preliminary data.</text>
</comment>
<dbReference type="EMBL" id="JADEXG010000049">
    <property type="protein sequence ID" value="MBE9079173.1"/>
    <property type="molecule type" value="Genomic_DNA"/>
</dbReference>
<evidence type="ECO:0000313" key="2">
    <source>
        <dbReference type="Proteomes" id="UP000636505"/>
    </source>
</evidence>
<reference evidence="1" key="1">
    <citation type="submission" date="2020-10" db="EMBL/GenBank/DDBJ databases">
        <authorList>
            <person name="Castelo-Branco R."/>
            <person name="Eusebio N."/>
            <person name="Adriana R."/>
            <person name="Vieira A."/>
            <person name="Brugerolle De Fraissinette N."/>
            <person name="Rezende De Castro R."/>
            <person name="Schneider M.P."/>
            <person name="Vasconcelos V."/>
            <person name="Leao P.N."/>
        </authorList>
    </citation>
    <scope>NUCLEOTIDE SEQUENCE</scope>
    <source>
        <strain evidence="1">LEGE 07310</strain>
    </source>
</reference>
<dbReference type="Proteomes" id="UP000636505">
    <property type="component" value="Unassembled WGS sequence"/>
</dbReference>
<dbReference type="RefSeq" id="WP_193909854.1">
    <property type="nucleotide sequence ID" value="NZ_JADEXG010000049.1"/>
</dbReference>
<gene>
    <name evidence="1" type="ORF">IQ241_18020</name>
</gene>
<proteinExistence type="predicted"/>
<name>A0A8J7AXB3_9CYAN</name>
<organism evidence="1 2">
    <name type="scientific">Vasconcelosia minhoensis LEGE 07310</name>
    <dbReference type="NCBI Taxonomy" id="915328"/>
    <lineage>
        <taxon>Bacteria</taxon>
        <taxon>Bacillati</taxon>
        <taxon>Cyanobacteriota</taxon>
        <taxon>Cyanophyceae</taxon>
        <taxon>Nodosilineales</taxon>
        <taxon>Cymatolegaceae</taxon>
        <taxon>Vasconcelosia</taxon>
        <taxon>Vasconcelosia minhoensis</taxon>
    </lineage>
</organism>
<protein>
    <submittedName>
        <fullName evidence="1">Uncharacterized protein</fullName>
    </submittedName>
</protein>
<keyword evidence="2" id="KW-1185">Reference proteome</keyword>
<sequence length="171" mass="20134">MLDLSRIQTLAQTYHAQEMMAALVWQRRFNEFDGAEVITDLASSPELWESFLFTKPVYAPDPNGLSFNGVLETLLAMANYRPMPETSMIQFFRYPADTLYLLAENQDITVSRLLDFGKKWRADEVSVCDGGPEDEEWEFRDYIQLRLRQALWSNDMRRRDRSAVVITYWWD</sequence>
<accession>A0A8J7AXB3</accession>
<evidence type="ECO:0000313" key="1">
    <source>
        <dbReference type="EMBL" id="MBE9079173.1"/>
    </source>
</evidence>